<dbReference type="OrthoDB" id="3543649at2"/>
<dbReference type="GO" id="GO:0003677">
    <property type="term" value="F:DNA binding"/>
    <property type="evidence" value="ECO:0007669"/>
    <property type="project" value="UniProtKB-KW"/>
</dbReference>
<dbReference type="EMBL" id="FOSW01000006">
    <property type="protein sequence ID" value="SFL09828.1"/>
    <property type="molecule type" value="Genomic_DNA"/>
</dbReference>
<dbReference type="SUPFAM" id="SSF46894">
    <property type="entry name" value="C-terminal effector domain of the bipartite response regulators"/>
    <property type="match status" value="1"/>
</dbReference>
<dbReference type="PROSITE" id="PS50043">
    <property type="entry name" value="HTH_LUXR_2"/>
    <property type="match status" value="1"/>
</dbReference>
<sequence length="355" mass="36508">MGPAEILREFTRLAAEPGGPAVRAEALLSRLQQVVPFDAGAISLLSPDQDAHATLFGSGYDERVRDYLDSPALLADLELVGLRRSHRAVRLGDLLVPPSELVGWAEYLEPAGFRDGVAAGLFTAEGHYLGLLGLNTEAAGRITDTARDLLGLLATPIATGVDPWRSLAAVARVVDHATAGTVLTPSGAVQPLPGLPGHRLLTPGSGVLSAATAQLADGGSLVSFLAPLPVATGAAAAGDGAGTHLRITALAVPPDVRRLATAVVLAGPVAELHGLSAQELQVLGLLVTGASNERIAAALGITRRTVDGHVDHVRAKLAARSRTAAAARALRLGLFVPPALFVRRSARVPEGRPPP</sequence>
<dbReference type="InterPro" id="IPR000792">
    <property type="entry name" value="Tscrpt_reg_LuxR_C"/>
</dbReference>
<dbReference type="SMART" id="SM00421">
    <property type="entry name" value="HTH_LUXR"/>
    <property type="match status" value="1"/>
</dbReference>
<dbReference type="STRING" id="504800.SAMN04488085_106216"/>
<dbReference type="InterPro" id="IPR029016">
    <property type="entry name" value="GAF-like_dom_sf"/>
</dbReference>
<keyword evidence="3" id="KW-0804">Transcription</keyword>
<dbReference type="GO" id="GO:0006355">
    <property type="term" value="P:regulation of DNA-templated transcription"/>
    <property type="evidence" value="ECO:0007669"/>
    <property type="project" value="InterPro"/>
</dbReference>
<reference evidence="5 6" key="1">
    <citation type="submission" date="2016-10" db="EMBL/GenBank/DDBJ databases">
        <authorList>
            <person name="de Groot N.N."/>
        </authorList>
    </citation>
    <scope>NUCLEOTIDE SEQUENCE [LARGE SCALE GENOMIC DNA]</scope>
    <source>
        <strain evidence="5 6">DSM 45317</strain>
    </source>
</reference>
<dbReference type="PRINTS" id="PR00038">
    <property type="entry name" value="HTHLUXR"/>
</dbReference>
<dbReference type="InParanoid" id="A0A1I4EVT6"/>
<organism evidence="5 6">
    <name type="scientific">Geodermatophilus ruber</name>
    <dbReference type="NCBI Taxonomy" id="504800"/>
    <lineage>
        <taxon>Bacteria</taxon>
        <taxon>Bacillati</taxon>
        <taxon>Actinomycetota</taxon>
        <taxon>Actinomycetes</taxon>
        <taxon>Geodermatophilales</taxon>
        <taxon>Geodermatophilaceae</taxon>
        <taxon>Geodermatophilus</taxon>
    </lineage>
</organism>
<evidence type="ECO:0000259" key="4">
    <source>
        <dbReference type="PROSITE" id="PS50043"/>
    </source>
</evidence>
<evidence type="ECO:0000256" key="3">
    <source>
        <dbReference type="ARBA" id="ARBA00023163"/>
    </source>
</evidence>
<dbReference type="PANTHER" id="PTHR44688">
    <property type="entry name" value="DNA-BINDING TRANSCRIPTIONAL ACTIVATOR DEVR_DOSR"/>
    <property type="match status" value="1"/>
</dbReference>
<protein>
    <submittedName>
        <fullName evidence="5">DNA-binding transcriptional regulator, CsgD family</fullName>
    </submittedName>
</protein>
<evidence type="ECO:0000256" key="2">
    <source>
        <dbReference type="ARBA" id="ARBA00023125"/>
    </source>
</evidence>
<keyword evidence="2 5" id="KW-0238">DNA-binding</keyword>
<evidence type="ECO:0000256" key="1">
    <source>
        <dbReference type="ARBA" id="ARBA00023015"/>
    </source>
</evidence>
<name>A0A1I4EVT6_9ACTN</name>
<dbReference type="InterPro" id="IPR036388">
    <property type="entry name" value="WH-like_DNA-bd_sf"/>
</dbReference>
<dbReference type="Gene3D" id="1.10.10.10">
    <property type="entry name" value="Winged helix-like DNA-binding domain superfamily/Winged helix DNA-binding domain"/>
    <property type="match status" value="1"/>
</dbReference>
<dbReference type="PROSITE" id="PS00622">
    <property type="entry name" value="HTH_LUXR_1"/>
    <property type="match status" value="1"/>
</dbReference>
<dbReference type="Gene3D" id="3.30.450.40">
    <property type="match status" value="1"/>
</dbReference>
<evidence type="ECO:0000313" key="6">
    <source>
        <dbReference type="Proteomes" id="UP000199152"/>
    </source>
</evidence>
<dbReference type="SUPFAM" id="SSF55781">
    <property type="entry name" value="GAF domain-like"/>
    <property type="match status" value="1"/>
</dbReference>
<proteinExistence type="predicted"/>
<keyword evidence="6" id="KW-1185">Reference proteome</keyword>
<accession>A0A1I4EVT6</accession>
<evidence type="ECO:0000313" key="5">
    <source>
        <dbReference type="EMBL" id="SFL09828.1"/>
    </source>
</evidence>
<dbReference type="RefSeq" id="WP_091324645.1">
    <property type="nucleotide sequence ID" value="NZ_FOSW01000006.1"/>
</dbReference>
<dbReference type="AlphaFoldDB" id="A0A1I4EVT6"/>
<keyword evidence="1" id="KW-0805">Transcription regulation</keyword>
<dbReference type="CDD" id="cd06170">
    <property type="entry name" value="LuxR_C_like"/>
    <property type="match status" value="1"/>
</dbReference>
<dbReference type="Proteomes" id="UP000199152">
    <property type="component" value="Unassembled WGS sequence"/>
</dbReference>
<dbReference type="PANTHER" id="PTHR44688:SF16">
    <property type="entry name" value="DNA-BINDING TRANSCRIPTIONAL ACTIVATOR DEVR_DOSR"/>
    <property type="match status" value="1"/>
</dbReference>
<gene>
    <name evidence="5" type="ORF">SAMN04488085_106216</name>
</gene>
<dbReference type="Pfam" id="PF00196">
    <property type="entry name" value="GerE"/>
    <property type="match status" value="1"/>
</dbReference>
<feature type="domain" description="HTH luxR-type" evidence="4">
    <location>
        <begin position="268"/>
        <end position="333"/>
    </location>
</feature>
<dbReference type="InterPro" id="IPR016032">
    <property type="entry name" value="Sig_transdc_resp-reg_C-effctor"/>
</dbReference>